<keyword evidence="2" id="KW-1185">Reference proteome</keyword>
<dbReference type="AlphaFoldDB" id="A0A8X6LPU2"/>
<dbReference type="OrthoDB" id="346839at2759"/>
<reference evidence="1" key="1">
    <citation type="submission" date="2020-07" db="EMBL/GenBank/DDBJ databases">
        <title>Multicomponent nature underlies the extraordinary mechanical properties of spider dragline silk.</title>
        <authorList>
            <person name="Kono N."/>
            <person name="Nakamura H."/>
            <person name="Mori M."/>
            <person name="Yoshida Y."/>
            <person name="Ohtoshi R."/>
            <person name="Malay A.D."/>
            <person name="Moran D.A.P."/>
            <person name="Tomita M."/>
            <person name="Numata K."/>
            <person name="Arakawa K."/>
        </authorList>
    </citation>
    <scope>NUCLEOTIDE SEQUENCE</scope>
</reference>
<evidence type="ECO:0000313" key="1">
    <source>
        <dbReference type="EMBL" id="GFR18566.1"/>
    </source>
</evidence>
<name>A0A8X6LPU2_TRICU</name>
<accession>A0A8X6LPU2</accession>
<dbReference type="Proteomes" id="UP000887116">
    <property type="component" value="Unassembled WGS sequence"/>
</dbReference>
<dbReference type="GO" id="GO:0003676">
    <property type="term" value="F:nucleic acid binding"/>
    <property type="evidence" value="ECO:0007669"/>
    <property type="project" value="InterPro"/>
</dbReference>
<proteinExistence type="predicted"/>
<dbReference type="SUPFAM" id="SSF54928">
    <property type="entry name" value="RNA-binding domain, RBD"/>
    <property type="match status" value="1"/>
</dbReference>
<gene>
    <name evidence="1" type="primary">AVEN_72345_1</name>
    <name evidence="1" type="ORF">TNCT_473961</name>
</gene>
<dbReference type="InterPro" id="IPR035979">
    <property type="entry name" value="RBD_domain_sf"/>
</dbReference>
<organism evidence="1 2">
    <name type="scientific">Trichonephila clavata</name>
    <name type="common">Joro spider</name>
    <name type="synonym">Nephila clavata</name>
    <dbReference type="NCBI Taxonomy" id="2740835"/>
    <lineage>
        <taxon>Eukaryota</taxon>
        <taxon>Metazoa</taxon>
        <taxon>Ecdysozoa</taxon>
        <taxon>Arthropoda</taxon>
        <taxon>Chelicerata</taxon>
        <taxon>Arachnida</taxon>
        <taxon>Araneae</taxon>
        <taxon>Araneomorphae</taxon>
        <taxon>Entelegynae</taxon>
        <taxon>Araneoidea</taxon>
        <taxon>Nephilidae</taxon>
        <taxon>Trichonephila</taxon>
    </lineage>
</organism>
<protein>
    <submittedName>
        <fullName evidence="1">RRM domain-containing protein</fullName>
    </submittedName>
</protein>
<dbReference type="EMBL" id="BMAO01017807">
    <property type="protein sequence ID" value="GFR18566.1"/>
    <property type="molecule type" value="Genomic_DNA"/>
</dbReference>
<feature type="non-terminal residue" evidence="1">
    <location>
        <position position="1"/>
    </location>
</feature>
<sequence length="156" mass="18529">DLEIRRHMDHEEHWQKKYLICRIQWLLIRLQMHLLIKVGKFWLQILGHQFQNKILWNFLEMLGYKKCCNAQIGTAVIEFYDVNDAAQACEIYHNRLLDGQPMKCYIQSNAYSHRVSVSERLGERIQSSSVPLSSSFSSNPRSRYNPRDVRFTVKLT</sequence>
<comment type="caution">
    <text evidence="1">The sequence shown here is derived from an EMBL/GenBank/DDBJ whole genome shotgun (WGS) entry which is preliminary data.</text>
</comment>
<evidence type="ECO:0000313" key="2">
    <source>
        <dbReference type="Proteomes" id="UP000887116"/>
    </source>
</evidence>